<evidence type="ECO:0000256" key="1">
    <source>
        <dbReference type="SAM" id="Phobius"/>
    </source>
</evidence>
<dbReference type="AlphaFoldDB" id="A0A9P4H4V1"/>
<reference evidence="2" key="1">
    <citation type="journal article" date="2020" name="Stud. Mycol.">
        <title>101 Dothideomycetes genomes: a test case for predicting lifestyles and emergence of pathogens.</title>
        <authorList>
            <person name="Haridas S."/>
            <person name="Albert R."/>
            <person name="Binder M."/>
            <person name="Bloem J."/>
            <person name="Labutti K."/>
            <person name="Salamov A."/>
            <person name="Andreopoulos B."/>
            <person name="Baker S."/>
            <person name="Barry K."/>
            <person name="Bills G."/>
            <person name="Bluhm B."/>
            <person name="Cannon C."/>
            <person name="Castanera R."/>
            <person name="Culley D."/>
            <person name="Daum C."/>
            <person name="Ezra D."/>
            <person name="Gonzalez J."/>
            <person name="Henrissat B."/>
            <person name="Kuo A."/>
            <person name="Liang C."/>
            <person name="Lipzen A."/>
            <person name="Lutzoni F."/>
            <person name="Magnuson J."/>
            <person name="Mondo S."/>
            <person name="Nolan M."/>
            <person name="Ohm R."/>
            <person name="Pangilinan J."/>
            <person name="Park H.-J."/>
            <person name="Ramirez L."/>
            <person name="Alfaro M."/>
            <person name="Sun H."/>
            <person name="Tritt A."/>
            <person name="Yoshinaga Y."/>
            <person name="Zwiers L.-H."/>
            <person name="Turgeon B."/>
            <person name="Goodwin S."/>
            <person name="Spatafora J."/>
            <person name="Crous P."/>
            <person name="Grigoriev I."/>
        </authorList>
    </citation>
    <scope>NUCLEOTIDE SEQUENCE</scope>
    <source>
        <strain evidence="2">CBS 110217</strain>
    </source>
</reference>
<dbReference type="EMBL" id="ML978233">
    <property type="protein sequence ID" value="KAF2027037.1"/>
    <property type="molecule type" value="Genomic_DNA"/>
</dbReference>
<dbReference type="Proteomes" id="UP000799777">
    <property type="component" value="Unassembled WGS sequence"/>
</dbReference>
<proteinExistence type="predicted"/>
<sequence>MEANNDNATPTRLGARKRYAHLYMPLITAFLIVINGPIVSNFADPAHNSPQNTILFTAASAIPTYLVASRLYDADRPDPTPEEAVRFTRKHDAYRAVVLATYGRLFGTPFSLQFIIADFMFSFPMGTAIGERPAGSQQRRSEFLTALLWVTGSRLVTILAPPSMPTLSFCVGVVDRTVWRAAYLALVDDIIGVLTRPNVRTFRGKMTLVLIQSFTITSIVYFVLSSLQRLAASQASGMAGE</sequence>
<keyword evidence="1" id="KW-0812">Transmembrane</keyword>
<organism evidence="2 3">
    <name type="scientific">Setomelanomma holmii</name>
    <dbReference type="NCBI Taxonomy" id="210430"/>
    <lineage>
        <taxon>Eukaryota</taxon>
        <taxon>Fungi</taxon>
        <taxon>Dikarya</taxon>
        <taxon>Ascomycota</taxon>
        <taxon>Pezizomycotina</taxon>
        <taxon>Dothideomycetes</taxon>
        <taxon>Pleosporomycetidae</taxon>
        <taxon>Pleosporales</taxon>
        <taxon>Pleosporineae</taxon>
        <taxon>Phaeosphaeriaceae</taxon>
        <taxon>Setomelanomma</taxon>
    </lineage>
</organism>
<feature type="transmembrane region" description="Helical" evidence="1">
    <location>
        <begin position="54"/>
        <end position="72"/>
    </location>
</feature>
<evidence type="ECO:0000313" key="3">
    <source>
        <dbReference type="Proteomes" id="UP000799777"/>
    </source>
</evidence>
<keyword evidence="1" id="KW-1133">Transmembrane helix</keyword>
<feature type="transmembrane region" description="Helical" evidence="1">
    <location>
        <begin position="22"/>
        <end position="42"/>
    </location>
</feature>
<dbReference type="OrthoDB" id="3756114at2759"/>
<protein>
    <submittedName>
        <fullName evidence="2">Uncharacterized protein</fullName>
    </submittedName>
</protein>
<name>A0A9P4H4V1_9PLEO</name>
<gene>
    <name evidence="2" type="ORF">EK21DRAFT_72887</name>
</gene>
<keyword evidence="3" id="KW-1185">Reference proteome</keyword>
<feature type="transmembrane region" description="Helical" evidence="1">
    <location>
        <begin position="206"/>
        <end position="224"/>
    </location>
</feature>
<feature type="transmembrane region" description="Helical" evidence="1">
    <location>
        <begin position="93"/>
        <end position="116"/>
    </location>
</feature>
<evidence type="ECO:0000313" key="2">
    <source>
        <dbReference type="EMBL" id="KAF2027037.1"/>
    </source>
</evidence>
<keyword evidence="1" id="KW-0472">Membrane</keyword>
<accession>A0A9P4H4V1</accession>
<comment type="caution">
    <text evidence="2">The sequence shown here is derived from an EMBL/GenBank/DDBJ whole genome shotgun (WGS) entry which is preliminary data.</text>
</comment>